<keyword evidence="7" id="KW-0804">Transcription</keyword>
<dbReference type="WBParaSite" id="SMUV_0000664701-mRNA-1">
    <property type="protein sequence ID" value="SMUV_0000664701-mRNA-1"/>
    <property type="gene ID" value="SMUV_0000664701"/>
</dbReference>
<evidence type="ECO:0000256" key="2">
    <source>
        <dbReference type="ARBA" id="ARBA00006569"/>
    </source>
</evidence>
<evidence type="ECO:0000256" key="7">
    <source>
        <dbReference type="ARBA" id="ARBA00023163"/>
    </source>
</evidence>
<evidence type="ECO:0000256" key="8">
    <source>
        <dbReference type="ARBA" id="ARBA00023242"/>
    </source>
</evidence>
<evidence type="ECO:0000256" key="6">
    <source>
        <dbReference type="ARBA" id="ARBA00023159"/>
    </source>
</evidence>
<keyword evidence="8 12" id="KW-0539">Nucleus</keyword>
<sequence>MASNADDGADEVKVFRRSDGDDVETAQSTHQLTEDKKEVALEAELESKNSPSFIAPKSGAFIKPSPSYYPLAQLSPNFASVPFFPFFMPGSNPYAMPMRLQAPVNPAASLSPSYAALYMQQMQQAALSPSFLTFPPSTSQLPFCNPTNASKGCNPLSGLMRNMAASAPHPLSSVNPMRLNQMSTPLTSMVSNLTQAADGATSSKRSKAENMLERERHIKKPLNAFMWFMKKNRPKLMEELDYKERQSAELNKELGRRWHNLSKEEQQQYYDMAKEDRKKHMEKYPNWSARENYAINKKKKRKNRDRVDENGEHKKCRARFGLAQQDKWCKHCKRKKRCLWYREDREVASPMAPVVSSTTPGTPGTPSLSGPTIGGMSGRDSDSESDVESDDPNAAQMLLEQTAPEQVPPGFIC</sequence>
<keyword evidence="4" id="KW-0805">Transcription regulation</keyword>
<evidence type="ECO:0000256" key="9">
    <source>
        <dbReference type="ARBA" id="ARBA00053480"/>
    </source>
</evidence>
<dbReference type="InterPro" id="IPR036910">
    <property type="entry name" value="HMG_box_dom_sf"/>
</dbReference>
<feature type="domain" description="HMG box" evidence="14">
    <location>
        <begin position="218"/>
        <end position="288"/>
    </location>
</feature>
<feature type="region of interest" description="Disordered" evidence="13">
    <location>
        <begin position="273"/>
        <end position="312"/>
    </location>
</feature>
<keyword evidence="3" id="KW-0879">Wnt signaling pathway</keyword>
<protein>
    <recommendedName>
        <fullName evidence="11">dTCF</fullName>
    </recommendedName>
</protein>
<dbReference type="GO" id="GO:0007435">
    <property type="term" value="P:salivary gland morphogenesis"/>
    <property type="evidence" value="ECO:0007669"/>
    <property type="project" value="UniProtKB-ARBA"/>
</dbReference>
<dbReference type="InterPro" id="IPR009071">
    <property type="entry name" value="HMG_box_dom"/>
</dbReference>
<feature type="compositionally biased region" description="Basic and acidic residues" evidence="13">
    <location>
        <begin position="10"/>
        <end position="20"/>
    </location>
</feature>
<name>A0A0N5APQ9_9BILA</name>
<dbReference type="GO" id="GO:1990907">
    <property type="term" value="C:beta-catenin-TCF complex"/>
    <property type="evidence" value="ECO:0007669"/>
    <property type="project" value="TreeGrafter"/>
</dbReference>
<evidence type="ECO:0000256" key="3">
    <source>
        <dbReference type="ARBA" id="ARBA00022687"/>
    </source>
</evidence>
<dbReference type="SMART" id="SM00398">
    <property type="entry name" value="HMG"/>
    <property type="match status" value="1"/>
</dbReference>
<dbReference type="AlphaFoldDB" id="A0A0N5APQ9"/>
<comment type="subcellular location">
    <subcellularLocation>
        <location evidence="1">Nucleus</location>
    </subcellularLocation>
</comment>
<comment type="similarity">
    <text evidence="2">Belongs to the TCF/LEF family.</text>
</comment>
<evidence type="ECO:0000313" key="16">
    <source>
        <dbReference type="WBParaSite" id="SMUV_0000664701-mRNA-1"/>
    </source>
</evidence>
<dbReference type="GO" id="GO:0000785">
    <property type="term" value="C:chromatin"/>
    <property type="evidence" value="ECO:0007669"/>
    <property type="project" value="TreeGrafter"/>
</dbReference>
<accession>A0A0N5APQ9</accession>
<dbReference type="PANTHER" id="PTHR10373:SF38">
    <property type="entry name" value="PROTEIN PANGOLIN, ISOFORM J"/>
    <property type="match status" value="1"/>
</dbReference>
<dbReference type="GO" id="GO:0001222">
    <property type="term" value="F:transcription corepressor binding"/>
    <property type="evidence" value="ECO:0007669"/>
    <property type="project" value="UniProtKB-ARBA"/>
</dbReference>
<feature type="region of interest" description="Disordered" evidence="13">
    <location>
        <begin position="1"/>
        <end position="36"/>
    </location>
</feature>
<evidence type="ECO:0000256" key="5">
    <source>
        <dbReference type="ARBA" id="ARBA00023125"/>
    </source>
</evidence>
<dbReference type="GO" id="GO:0000981">
    <property type="term" value="F:DNA-binding transcription factor activity, RNA polymerase II-specific"/>
    <property type="evidence" value="ECO:0007669"/>
    <property type="project" value="TreeGrafter"/>
</dbReference>
<reference evidence="16" key="1">
    <citation type="submission" date="2017-02" db="UniProtKB">
        <authorList>
            <consortium name="WormBaseParasite"/>
        </authorList>
    </citation>
    <scope>IDENTIFICATION</scope>
</reference>
<keyword evidence="5 12" id="KW-0238">DNA-binding</keyword>
<dbReference type="GO" id="GO:0007500">
    <property type="term" value="P:mesodermal cell fate determination"/>
    <property type="evidence" value="ECO:0007669"/>
    <property type="project" value="UniProtKB-ARBA"/>
</dbReference>
<evidence type="ECO:0000259" key="14">
    <source>
        <dbReference type="PROSITE" id="PS50118"/>
    </source>
</evidence>
<dbReference type="STRING" id="451379.A0A0N5APQ9"/>
<evidence type="ECO:0000256" key="1">
    <source>
        <dbReference type="ARBA" id="ARBA00004123"/>
    </source>
</evidence>
<feature type="DNA-binding region" description="HMG box" evidence="12">
    <location>
        <begin position="218"/>
        <end position="288"/>
    </location>
</feature>
<dbReference type="Pfam" id="PF00505">
    <property type="entry name" value="HMG_box"/>
    <property type="match status" value="1"/>
</dbReference>
<dbReference type="Proteomes" id="UP000046393">
    <property type="component" value="Unplaced"/>
</dbReference>
<organism evidence="15 16">
    <name type="scientific">Syphacia muris</name>
    <dbReference type="NCBI Taxonomy" id="451379"/>
    <lineage>
        <taxon>Eukaryota</taxon>
        <taxon>Metazoa</taxon>
        <taxon>Ecdysozoa</taxon>
        <taxon>Nematoda</taxon>
        <taxon>Chromadorea</taxon>
        <taxon>Rhabditida</taxon>
        <taxon>Spirurina</taxon>
        <taxon>Oxyuridomorpha</taxon>
        <taxon>Oxyuroidea</taxon>
        <taxon>Oxyuridae</taxon>
        <taxon>Syphacia</taxon>
    </lineage>
</organism>
<evidence type="ECO:0000313" key="15">
    <source>
        <dbReference type="Proteomes" id="UP000046393"/>
    </source>
</evidence>
<dbReference type="GO" id="GO:0072091">
    <property type="term" value="P:regulation of stem cell proliferation"/>
    <property type="evidence" value="ECO:0007669"/>
    <property type="project" value="UniProtKB-ARBA"/>
</dbReference>
<dbReference type="SMART" id="SM01366">
    <property type="entry name" value="c-clamp"/>
    <property type="match status" value="1"/>
</dbReference>
<dbReference type="GO" id="GO:0000978">
    <property type="term" value="F:RNA polymerase II cis-regulatory region sequence-specific DNA binding"/>
    <property type="evidence" value="ECO:0007669"/>
    <property type="project" value="TreeGrafter"/>
</dbReference>
<proteinExistence type="inferred from homology"/>
<dbReference type="Gene3D" id="1.10.30.10">
    <property type="entry name" value="High mobility group box domain"/>
    <property type="match status" value="1"/>
</dbReference>
<dbReference type="PANTHER" id="PTHR10373">
    <property type="entry name" value="TRANSCRIPTION FACTOR 7 FAMILY MEMBER"/>
    <property type="match status" value="1"/>
</dbReference>
<dbReference type="PROSITE" id="PS50118">
    <property type="entry name" value="HMG_BOX_2"/>
    <property type="match status" value="1"/>
</dbReference>
<dbReference type="InterPro" id="IPR024940">
    <property type="entry name" value="TCF/LEF"/>
</dbReference>
<dbReference type="GO" id="GO:0060070">
    <property type="term" value="P:canonical Wnt signaling pathway"/>
    <property type="evidence" value="ECO:0007669"/>
    <property type="project" value="TreeGrafter"/>
</dbReference>
<dbReference type="FunFam" id="1.10.30.10:FF:000001">
    <property type="entry name" value="transcription factor 7 isoform X2"/>
    <property type="match status" value="1"/>
</dbReference>
<evidence type="ECO:0000256" key="11">
    <source>
        <dbReference type="ARBA" id="ARBA00080285"/>
    </source>
</evidence>
<comment type="subunit">
    <text evidence="10">Binds to the beta-catenin homolog arm or to gro.</text>
</comment>
<feature type="compositionally biased region" description="Basic and acidic residues" evidence="13">
    <location>
        <begin position="273"/>
        <end position="283"/>
    </location>
</feature>
<keyword evidence="6" id="KW-0010">Activator</keyword>
<keyword evidence="15" id="KW-1185">Reference proteome</keyword>
<evidence type="ECO:0000256" key="10">
    <source>
        <dbReference type="ARBA" id="ARBA00061799"/>
    </source>
</evidence>
<evidence type="ECO:0000256" key="4">
    <source>
        <dbReference type="ARBA" id="ARBA00023015"/>
    </source>
</evidence>
<evidence type="ECO:0000256" key="13">
    <source>
        <dbReference type="SAM" id="MobiDB-lite"/>
    </source>
</evidence>
<dbReference type="SUPFAM" id="SSF47095">
    <property type="entry name" value="HMG-box"/>
    <property type="match status" value="1"/>
</dbReference>
<evidence type="ECO:0000256" key="12">
    <source>
        <dbReference type="PROSITE-ProRule" id="PRU00267"/>
    </source>
</evidence>
<comment type="function">
    <text evidence="9">Segment polarity protein. Functions together with arm to transduce the Wingless (Wg) signal in embryos and in developing adult tissues. Acts as a transcriptional activator, but in the absence of arm, it binds to gro and acts as a transcriptional repressor of wg-responsive genes.</text>
</comment>
<feature type="compositionally biased region" description="Low complexity" evidence="13">
    <location>
        <begin position="356"/>
        <end position="371"/>
    </location>
</feature>
<feature type="region of interest" description="Disordered" evidence="13">
    <location>
        <begin position="351"/>
        <end position="413"/>
    </location>
</feature>